<dbReference type="Proteomes" id="UP000605201">
    <property type="component" value="Unassembled WGS sequence"/>
</dbReference>
<evidence type="ECO:0000313" key="2">
    <source>
        <dbReference type="EMBL" id="MBC8430517.1"/>
    </source>
</evidence>
<dbReference type="PANTHER" id="PTHR43449:SF1">
    <property type="entry name" value="POLYMERASE BETA NUCLEOTIDYLTRANSFERASE DOMAIN-CONTAINING PROTEIN"/>
    <property type="match status" value="1"/>
</dbReference>
<accession>A0A8J6P0D0</accession>
<gene>
    <name evidence="2" type="ORF">H8D96_01230</name>
</gene>
<feature type="domain" description="Polymerase beta nucleotidyltransferase" evidence="1">
    <location>
        <begin position="16"/>
        <end position="103"/>
    </location>
</feature>
<protein>
    <submittedName>
        <fullName evidence="2">Nucleotidyltransferase domain-containing protein</fullName>
    </submittedName>
</protein>
<proteinExistence type="predicted"/>
<dbReference type="InterPro" id="IPR041633">
    <property type="entry name" value="Polbeta"/>
</dbReference>
<dbReference type="Gene3D" id="3.30.460.10">
    <property type="entry name" value="Beta Polymerase, domain 2"/>
    <property type="match status" value="1"/>
</dbReference>
<dbReference type="SUPFAM" id="SSF81301">
    <property type="entry name" value="Nucleotidyltransferase"/>
    <property type="match status" value="1"/>
</dbReference>
<dbReference type="Pfam" id="PF18765">
    <property type="entry name" value="Polbeta"/>
    <property type="match status" value="1"/>
</dbReference>
<dbReference type="PANTHER" id="PTHR43449">
    <property type="entry name" value="NUCLEOTIDYLTRANSFERASE"/>
    <property type="match status" value="1"/>
</dbReference>
<dbReference type="CDD" id="cd05403">
    <property type="entry name" value="NT_KNTase_like"/>
    <property type="match status" value="1"/>
</dbReference>
<sequence>MATTGKNIENNVNHFISELRKKYRVHAAYIYGSHSKGNAAVWSDIDVAVISPDFSDDLFEERLKLMKMAAIIDDRIEPHPFRVEDFDSSNPLASEIQKHGILIS</sequence>
<evidence type="ECO:0000313" key="3">
    <source>
        <dbReference type="Proteomes" id="UP000605201"/>
    </source>
</evidence>
<organism evidence="2 3">
    <name type="scientific">Candidatus Desulfatibia vada</name>
    <dbReference type="NCBI Taxonomy" id="2841696"/>
    <lineage>
        <taxon>Bacteria</taxon>
        <taxon>Pseudomonadati</taxon>
        <taxon>Thermodesulfobacteriota</taxon>
        <taxon>Desulfobacteria</taxon>
        <taxon>Desulfobacterales</taxon>
        <taxon>Desulfobacterales incertae sedis</taxon>
        <taxon>Candidatus Desulfatibia</taxon>
    </lineage>
</organism>
<reference evidence="2 3" key="1">
    <citation type="submission" date="2020-08" db="EMBL/GenBank/DDBJ databases">
        <title>Bridging the membrane lipid divide: bacteria of the FCB group superphylum have the potential to synthesize archaeal ether lipids.</title>
        <authorList>
            <person name="Villanueva L."/>
            <person name="Von Meijenfeldt F.A.B."/>
            <person name="Westbye A.B."/>
            <person name="Yadav S."/>
            <person name="Hopmans E.C."/>
            <person name="Dutilh B.E."/>
            <person name="Sinninghe Damste J.S."/>
        </authorList>
    </citation>
    <scope>NUCLEOTIDE SEQUENCE [LARGE SCALE GENOMIC DNA]</scope>
    <source>
        <strain evidence="2">NIOZ-UU17</strain>
    </source>
</reference>
<evidence type="ECO:0000259" key="1">
    <source>
        <dbReference type="Pfam" id="PF18765"/>
    </source>
</evidence>
<dbReference type="EMBL" id="JACNIG010000050">
    <property type="protein sequence ID" value="MBC8430517.1"/>
    <property type="molecule type" value="Genomic_DNA"/>
</dbReference>
<name>A0A8J6P0D0_9BACT</name>
<dbReference type="InterPro" id="IPR043519">
    <property type="entry name" value="NT_sf"/>
</dbReference>
<comment type="caution">
    <text evidence="2">The sequence shown here is derived from an EMBL/GenBank/DDBJ whole genome shotgun (WGS) entry which is preliminary data.</text>
</comment>
<dbReference type="AlphaFoldDB" id="A0A8J6P0D0"/>